<reference evidence="2" key="1">
    <citation type="submission" date="2016-05" db="EMBL/GenBank/DDBJ databases">
        <authorList>
            <person name="Lavstsen T."/>
            <person name="Jespersen J.S."/>
        </authorList>
    </citation>
    <scope>NUCLEOTIDE SEQUENCE</scope>
    <source>
        <tissue evidence="2">Brain</tissue>
    </source>
</reference>
<proteinExistence type="predicted"/>
<sequence length="301" mass="36026">KEEQNSFIEARDHTLAFDTSYTEHRFTLQVIVGQSTRPIGRDFTMQNDIEEYNCELTNKISQTKIEIQKLEDELSALREKYAFEYQKREAKHAENMRQRNLKHDAEMKILHQKISALNKLVLENDSRIAALRKENDDLSVYRKLKEKLDFDTKNLERRLNRAEIDREMKIIQLHKMNQLALKDAPTQSNDEKRAALEKANARYHILIQQKMRFCENLTEELKKTDEKLLKVDEKMAELGHIRRMQKIEDDLKRERDEAFVLRTFNPETRRIMNLYPRELVSIKPRKGPVKRKVRDTMSWLQ</sequence>
<dbReference type="EMBL" id="HADY01024782">
    <property type="protein sequence ID" value="SBP63267.1"/>
    <property type="molecule type" value="Transcribed_RNA"/>
</dbReference>
<accession>A0A1A8B6X4</accession>
<organism evidence="2">
    <name type="scientific">Nothobranchius furzeri</name>
    <name type="common">Turquoise killifish</name>
    <dbReference type="NCBI Taxonomy" id="105023"/>
    <lineage>
        <taxon>Eukaryota</taxon>
        <taxon>Metazoa</taxon>
        <taxon>Chordata</taxon>
        <taxon>Craniata</taxon>
        <taxon>Vertebrata</taxon>
        <taxon>Euteleostomi</taxon>
        <taxon>Actinopterygii</taxon>
        <taxon>Neopterygii</taxon>
        <taxon>Teleostei</taxon>
        <taxon>Neoteleostei</taxon>
        <taxon>Acanthomorphata</taxon>
        <taxon>Ovalentaria</taxon>
        <taxon>Atherinomorphae</taxon>
        <taxon>Cyprinodontiformes</taxon>
        <taxon>Nothobranchiidae</taxon>
        <taxon>Nothobranchius</taxon>
    </lineage>
</organism>
<reference evidence="2" key="2">
    <citation type="submission" date="2016-06" db="EMBL/GenBank/DDBJ databases">
        <title>The genome of a short-lived fish provides insights into sex chromosome evolution and the genetic control of aging.</title>
        <authorList>
            <person name="Reichwald K."/>
            <person name="Felder M."/>
            <person name="Petzold A."/>
            <person name="Koch P."/>
            <person name="Groth M."/>
            <person name="Platzer M."/>
        </authorList>
    </citation>
    <scope>NUCLEOTIDE SEQUENCE</scope>
    <source>
        <tissue evidence="2">Brain</tissue>
    </source>
</reference>
<evidence type="ECO:0000256" key="1">
    <source>
        <dbReference type="SAM" id="Coils"/>
    </source>
</evidence>
<feature type="coiled-coil region" evidence="1">
    <location>
        <begin position="189"/>
        <end position="234"/>
    </location>
</feature>
<protein>
    <submittedName>
        <fullName evidence="2">Coiled-coil domain containing 88A</fullName>
    </submittedName>
</protein>
<dbReference type="AlphaFoldDB" id="A0A1A8B6X4"/>
<keyword evidence="1" id="KW-0175">Coiled coil</keyword>
<gene>
    <name evidence="2" type="primary">CCDC88A</name>
</gene>
<feature type="non-terminal residue" evidence="2">
    <location>
        <position position="1"/>
    </location>
</feature>
<name>A0A1A8B6X4_NOTFU</name>
<evidence type="ECO:0000313" key="2">
    <source>
        <dbReference type="EMBL" id="SBP63267.1"/>
    </source>
</evidence>
<feature type="coiled-coil region" evidence="1">
    <location>
        <begin position="60"/>
        <end position="87"/>
    </location>
</feature>